<organism evidence="2 3">
    <name type="scientific">Dictyobacter halimunensis</name>
    <dbReference type="NCBI Taxonomy" id="3026934"/>
    <lineage>
        <taxon>Bacteria</taxon>
        <taxon>Bacillati</taxon>
        <taxon>Chloroflexota</taxon>
        <taxon>Ktedonobacteria</taxon>
        <taxon>Ktedonobacterales</taxon>
        <taxon>Dictyobacteraceae</taxon>
        <taxon>Dictyobacter</taxon>
    </lineage>
</organism>
<dbReference type="EMBL" id="BSRI01000002">
    <property type="protein sequence ID" value="GLV60941.1"/>
    <property type="molecule type" value="Genomic_DNA"/>
</dbReference>
<evidence type="ECO:0000313" key="3">
    <source>
        <dbReference type="Proteomes" id="UP001344906"/>
    </source>
</evidence>
<name>A0ABQ6G4J9_9CHLR</name>
<dbReference type="PANTHER" id="PTHR38643">
    <property type="entry name" value="PURINE NUCLEOSIDE PERMEASE C285.05-RELATED"/>
    <property type="match status" value="1"/>
</dbReference>
<proteinExistence type="predicted"/>
<dbReference type="Pfam" id="PF06516">
    <property type="entry name" value="NUP"/>
    <property type="match status" value="1"/>
</dbReference>
<keyword evidence="3" id="KW-1185">Reference proteome</keyword>
<evidence type="ECO:0000256" key="1">
    <source>
        <dbReference type="SAM" id="SignalP"/>
    </source>
</evidence>
<comment type="caution">
    <text evidence="2">The sequence shown here is derived from an EMBL/GenBank/DDBJ whole genome shotgun (WGS) entry which is preliminary data.</text>
</comment>
<keyword evidence="1" id="KW-0732">Signal</keyword>
<feature type="signal peptide" evidence="1">
    <location>
        <begin position="1"/>
        <end position="30"/>
    </location>
</feature>
<evidence type="ECO:0000313" key="2">
    <source>
        <dbReference type="EMBL" id="GLV60941.1"/>
    </source>
</evidence>
<gene>
    <name evidence="2" type="ORF">KDH_77590</name>
</gene>
<reference evidence="2 3" key="1">
    <citation type="submission" date="2023-02" db="EMBL/GenBank/DDBJ databases">
        <title>Dictyobacter halimunensis sp. nov., a new member of the class Ktedonobacteria from forest soil in a geothermal area.</title>
        <authorList>
            <person name="Rachmania M.K."/>
            <person name="Ningsih F."/>
            <person name="Sakai Y."/>
            <person name="Yabe S."/>
            <person name="Yokota A."/>
            <person name="Sjamsuridzal W."/>
        </authorList>
    </citation>
    <scope>NUCLEOTIDE SEQUENCE [LARGE SCALE GENOMIC DNA]</scope>
    <source>
        <strain evidence="2 3">S3.2.2.5</strain>
    </source>
</reference>
<dbReference type="RefSeq" id="WP_338258176.1">
    <property type="nucleotide sequence ID" value="NZ_BSRI01000002.1"/>
</dbReference>
<dbReference type="InterPro" id="IPR009486">
    <property type="entry name" value="Pur_nuclsid_perm"/>
</dbReference>
<accession>A0ABQ6G4J9</accession>
<dbReference type="PANTHER" id="PTHR38643:SF1">
    <property type="entry name" value="PURINE NUCLEOSIDE PERMEASE C285.05-RELATED"/>
    <property type="match status" value="1"/>
</dbReference>
<sequence length="339" mass="37543">MRTKFLRRGMLAVCLSLCLFGTLTSGLVQAQAIPGKHKPQHTFKVKVFIITMFADEATRWQSHENFTLVFNVPGADNPVQCNVQRLCLTITGVDKSNAAASMSAILADPRFDFQNTYFITAGTASTPPTSTFPGQEEGTLGFTAWANWIVDWDQGFHQLPGQISDPFGYIPPKTTFRDSTSVYPLNPSLVSLAYHLTANLALEDSPEAIAERQKYTDTDQPGKKPFVAQCDTDSGDNLWKGLFFSQLAQHIMDLLTVNQGHNCTYNQEDAATATSLKRFGHLDHYLDLRGASAFYNPPPGETIEQFINRGFRTNNIALDNLYLVGSTVAHYLMSLPTSE</sequence>
<protein>
    <submittedName>
        <fullName evidence="2">Uncharacterized protein</fullName>
    </submittedName>
</protein>
<dbReference type="Proteomes" id="UP001344906">
    <property type="component" value="Unassembled WGS sequence"/>
</dbReference>
<feature type="chain" id="PRO_5045945705" evidence="1">
    <location>
        <begin position="31"/>
        <end position="339"/>
    </location>
</feature>